<dbReference type="Proteomes" id="UP000241964">
    <property type="component" value="Unassembled WGS sequence"/>
</dbReference>
<sequence>MDSKIKIYGGSDGEAFTDVVFEQDTVWLTNSQLVTLFDSSKANISQHIKHIFLSDELDEIGTVRIFRTVQQEGNRLVERNRIHYNLDVIIIAVGYRVNSKLGTQFRQWATQRLKDFLVKGYAINEARIKQKQ</sequence>
<gene>
    <name evidence="1" type="ORF">CLV60_10429</name>
</gene>
<reference evidence="1 2" key="1">
    <citation type="submission" date="2018-03" db="EMBL/GenBank/DDBJ databases">
        <title>Genomic Encyclopedia of Archaeal and Bacterial Type Strains, Phase II (KMG-II): from individual species to whole genera.</title>
        <authorList>
            <person name="Goeker M."/>
        </authorList>
    </citation>
    <scope>NUCLEOTIDE SEQUENCE [LARGE SCALE GENOMIC DNA]</scope>
    <source>
        <strain evidence="1 2">DSM 29057</strain>
    </source>
</reference>
<evidence type="ECO:0000313" key="2">
    <source>
        <dbReference type="Proteomes" id="UP000241964"/>
    </source>
</evidence>
<dbReference type="PANTHER" id="PTHR35810:SF1">
    <property type="entry name" value="CYTOPLASMIC PROTEIN"/>
    <property type="match status" value="1"/>
</dbReference>
<dbReference type="EMBL" id="PYAS01000004">
    <property type="protein sequence ID" value="PSL30087.1"/>
    <property type="molecule type" value="Genomic_DNA"/>
</dbReference>
<keyword evidence="2" id="KW-1185">Reference proteome</keyword>
<accession>A0A2P8G7Z4</accession>
<name>A0A2P8G7Z4_9BACT</name>
<dbReference type="RefSeq" id="WP_229210882.1">
    <property type="nucleotide sequence ID" value="NZ_PYAS01000004.1"/>
</dbReference>
<dbReference type="AlphaFoldDB" id="A0A2P8G7Z4"/>
<protein>
    <submittedName>
        <fullName evidence="1">Virulence RhuM family protein</fullName>
    </submittedName>
</protein>
<dbReference type="InterPro" id="IPR011204">
    <property type="entry name" value="Virulence_RhuM-like"/>
</dbReference>
<dbReference type="Pfam" id="PF13310">
    <property type="entry name" value="Virulence_RhuM"/>
    <property type="match status" value="1"/>
</dbReference>
<organism evidence="1 2">
    <name type="scientific">Dyadobacter jiangsuensis</name>
    <dbReference type="NCBI Taxonomy" id="1591085"/>
    <lineage>
        <taxon>Bacteria</taxon>
        <taxon>Pseudomonadati</taxon>
        <taxon>Bacteroidota</taxon>
        <taxon>Cytophagia</taxon>
        <taxon>Cytophagales</taxon>
        <taxon>Spirosomataceae</taxon>
        <taxon>Dyadobacter</taxon>
    </lineage>
</organism>
<comment type="caution">
    <text evidence="1">The sequence shown here is derived from an EMBL/GenBank/DDBJ whole genome shotgun (WGS) entry which is preliminary data.</text>
</comment>
<evidence type="ECO:0000313" key="1">
    <source>
        <dbReference type="EMBL" id="PSL30087.1"/>
    </source>
</evidence>
<proteinExistence type="predicted"/>
<dbReference type="PANTHER" id="PTHR35810">
    <property type="entry name" value="CYTOPLASMIC PROTEIN-RELATED"/>
    <property type="match status" value="1"/>
</dbReference>